<accession>A0A226EUR5</accession>
<dbReference type="Proteomes" id="UP000198287">
    <property type="component" value="Unassembled WGS sequence"/>
</dbReference>
<sequence length="386" mass="43517">MRVLLIPVLITITNQMRLTSPSPLASNSSNIDYYTVGIPEDTHTLEELYQAALLEGGNLIIYAGGDSPSQQTATKTAFEAKFPGLSAQIIVDLSKIHDARVDNQIATGTLILDIVQLQTTHDFDRWKADGVLLQYKPVGWSQVFPEFRDTDAYFVGLYVRVFSNNINRDLLGDDESGWPTEANDYLNPELKGKIVSTYPNDDDAILFMYKLIIDKYGWDWLAKFVANEPVFVRSTQNPFNFVLNGTYPATFTTGGPLKPQVTRPMQFILPKEDPFVCWAQRAAILKEAAHPAAAKLYLSWWLSIERQNQYVQWNVRKDVPIPEGYRSIFDYPGQTDPTAFQKFMADRNALEVFKGQFQLYVGEVKGDIPTGDLGLHPTEMLPSAFP</sequence>
<organism evidence="2 3">
    <name type="scientific">Folsomia candida</name>
    <name type="common">Springtail</name>
    <dbReference type="NCBI Taxonomy" id="158441"/>
    <lineage>
        <taxon>Eukaryota</taxon>
        <taxon>Metazoa</taxon>
        <taxon>Ecdysozoa</taxon>
        <taxon>Arthropoda</taxon>
        <taxon>Hexapoda</taxon>
        <taxon>Collembola</taxon>
        <taxon>Entomobryomorpha</taxon>
        <taxon>Isotomoidea</taxon>
        <taxon>Isotomidae</taxon>
        <taxon>Proisotominae</taxon>
        <taxon>Folsomia</taxon>
    </lineage>
</organism>
<keyword evidence="3" id="KW-1185">Reference proteome</keyword>
<dbReference type="Pfam" id="PF13343">
    <property type="entry name" value="SBP_bac_6"/>
    <property type="match status" value="1"/>
</dbReference>
<dbReference type="OrthoDB" id="124329at2759"/>
<dbReference type="PANTHER" id="PTHR30006">
    <property type="entry name" value="THIAMINE-BINDING PERIPLASMIC PROTEIN-RELATED"/>
    <property type="match status" value="1"/>
</dbReference>
<evidence type="ECO:0000256" key="1">
    <source>
        <dbReference type="ARBA" id="ARBA00022729"/>
    </source>
</evidence>
<gene>
    <name evidence="2" type="ORF">Fcan01_01073</name>
</gene>
<proteinExistence type="predicted"/>
<dbReference type="AlphaFoldDB" id="A0A226EUR5"/>
<comment type="caution">
    <text evidence="2">The sequence shown here is derived from an EMBL/GenBank/DDBJ whole genome shotgun (WGS) entry which is preliminary data.</text>
</comment>
<dbReference type="SUPFAM" id="SSF53850">
    <property type="entry name" value="Periplasmic binding protein-like II"/>
    <property type="match status" value="1"/>
</dbReference>
<reference evidence="2 3" key="1">
    <citation type="submission" date="2015-12" db="EMBL/GenBank/DDBJ databases">
        <title>The genome of Folsomia candida.</title>
        <authorList>
            <person name="Faddeeva A."/>
            <person name="Derks M.F."/>
            <person name="Anvar Y."/>
            <person name="Smit S."/>
            <person name="Van Straalen N."/>
            <person name="Roelofs D."/>
        </authorList>
    </citation>
    <scope>NUCLEOTIDE SEQUENCE [LARGE SCALE GENOMIC DNA]</scope>
    <source>
        <strain evidence="2 3">VU population</strain>
        <tissue evidence="2">Whole body</tissue>
    </source>
</reference>
<dbReference type="STRING" id="158441.A0A226EUR5"/>
<dbReference type="PANTHER" id="PTHR30006:SF2">
    <property type="entry name" value="ABC TRANSPORTER SUBSTRATE-BINDING PROTEIN"/>
    <property type="match status" value="1"/>
</dbReference>
<dbReference type="EMBL" id="LNIX01000001">
    <property type="protein sequence ID" value="OXA61332.1"/>
    <property type="molecule type" value="Genomic_DNA"/>
</dbReference>
<evidence type="ECO:0000313" key="2">
    <source>
        <dbReference type="EMBL" id="OXA61332.1"/>
    </source>
</evidence>
<protein>
    <submittedName>
        <fullName evidence="2">Uncharacterized protein</fullName>
    </submittedName>
</protein>
<dbReference type="Gene3D" id="3.40.190.10">
    <property type="entry name" value="Periplasmic binding protein-like II"/>
    <property type="match status" value="2"/>
</dbReference>
<evidence type="ECO:0000313" key="3">
    <source>
        <dbReference type="Proteomes" id="UP000198287"/>
    </source>
</evidence>
<keyword evidence="1" id="KW-0732">Signal</keyword>
<name>A0A226EUR5_FOLCA</name>